<dbReference type="Gene3D" id="1.10.3720.10">
    <property type="entry name" value="MetI-like"/>
    <property type="match status" value="1"/>
</dbReference>
<evidence type="ECO:0000256" key="8">
    <source>
        <dbReference type="ARBA" id="ARBA00023136"/>
    </source>
</evidence>
<proteinExistence type="inferred from homology"/>
<comment type="caution">
    <text evidence="11">The sequence shown here is derived from an EMBL/GenBank/DDBJ whole genome shotgun (WGS) entry which is preliminary data.</text>
</comment>
<evidence type="ECO:0000313" key="11">
    <source>
        <dbReference type="EMBL" id="TDO73358.1"/>
    </source>
</evidence>
<evidence type="ECO:0000256" key="4">
    <source>
        <dbReference type="ARBA" id="ARBA00022475"/>
    </source>
</evidence>
<evidence type="ECO:0000256" key="6">
    <source>
        <dbReference type="ARBA" id="ARBA00022692"/>
    </source>
</evidence>
<dbReference type="InterPro" id="IPR050901">
    <property type="entry name" value="BP-dep_ABC_trans_perm"/>
</dbReference>
<dbReference type="GO" id="GO:0005886">
    <property type="term" value="C:plasma membrane"/>
    <property type="evidence" value="ECO:0007669"/>
    <property type="project" value="UniProtKB-SubCell"/>
</dbReference>
<evidence type="ECO:0000259" key="10">
    <source>
        <dbReference type="PROSITE" id="PS50928"/>
    </source>
</evidence>
<keyword evidence="5" id="KW-0762">Sugar transport</keyword>
<dbReference type="EMBL" id="SNWX01000039">
    <property type="protein sequence ID" value="TDO73358.1"/>
    <property type="molecule type" value="Genomic_DNA"/>
</dbReference>
<dbReference type="GO" id="GO:0015423">
    <property type="term" value="F:ABC-type maltose transporter activity"/>
    <property type="evidence" value="ECO:0007669"/>
    <property type="project" value="TreeGrafter"/>
</dbReference>
<feature type="transmembrane region" description="Helical" evidence="9">
    <location>
        <begin position="201"/>
        <end position="222"/>
    </location>
</feature>
<dbReference type="RefSeq" id="WP_133516275.1">
    <property type="nucleotide sequence ID" value="NZ_SNWX01000039.1"/>
</dbReference>
<feature type="transmembrane region" description="Helical" evidence="9">
    <location>
        <begin position="12"/>
        <end position="30"/>
    </location>
</feature>
<keyword evidence="6 9" id="KW-0812">Transmembrane</keyword>
<keyword evidence="8 9" id="KW-0472">Membrane</keyword>
<accession>A0A4R6LBT1</accession>
<dbReference type="Pfam" id="PF00528">
    <property type="entry name" value="BPD_transp_1"/>
    <property type="match status" value="1"/>
</dbReference>
<feature type="transmembrane region" description="Helical" evidence="9">
    <location>
        <begin position="77"/>
        <end position="98"/>
    </location>
</feature>
<evidence type="ECO:0000256" key="1">
    <source>
        <dbReference type="ARBA" id="ARBA00004651"/>
    </source>
</evidence>
<keyword evidence="7 9" id="KW-1133">Transmembrane helix</keyword>
<evidence type="ECO:0000256" key="3">
    <source>
        <dbReference type="ARBA" id="ARBA00022448"/>
    </source>
</evidence>
<evidence type="ECO:0000256" key="2">
    <source>
        <dbReference type="ARBA" id="ARBA00009047"/>
    </source>
</evidence>
<sequence length="291" mass="32257">MSVRKDSKWKRIIFHIILIISVIIAIYPALRVLGTSLRPNDALHSTSLSIIPDNATLNAYKELIFERNFLIWLRNSLVVTLFTVIIGVSLASTAGYVFSRKRFPGRKSGLTFFLLTQMFPATMLVLPMYLLLSQFGLTDDTLVIPFIGMAKAHIGLIIMYSSTALPLCVWQMKGYYDTIPESLEEAALVDGLNQFQAFYKIILPLAKPALVITALFSFMTAWNEYLVARVVMTDNSLYTLPVGLTNLAGQFNTAWSLFAAASVLIMVPVMAIFLILSRFLVGGLTLGGVKG</sequence>
<evidence type="ECO:0000256" key="7">
    <source>
        <dbReference type="ARBA" id="ARBA00022989"/>
    </source>
</evidence>
<dbReference type="OrthoDB" id="9794684at2"/>
<dbReference type="InterPro" id="IPR035906">
    <property type="entry name" value="MetI-like_sf"/>
</dbReference>
<evidence type="ECO:0000256" key="9">
    <source>
        <dbReference type="RuleBase" id="RU363032"/>
    </source>
</evidence>
<feature type="transmembrane region" description="Helical" evidence="9">
    <location>
        <begin position="152"/>
        <end position="170"/>
    </location>
</feature>
<dbReference type="AlphaFoldDB" id="A0A4R6LBT1"/>
<comment type="subcellular location">
    <subcellularLocation>
        <location evidence="1 9">Cell membrane</location>
        <topology evidence="1 9">Multi-pass membrane protein</topology>
    </subcellularLocation>
</comment>
<feature type="transmembrane region" description="Helical" evidence="9">
    <location>
        <begin position="254"/>
        <end position="276"/>
    </location>
</feature>
<dbReference type="Proteomes" id="UP000295064">
    <property type="component" value="Unassembled WGS sequence"/>
</dbReference>
<organism evidence="11 12">
    <name type="scientific">Halanaerobium saccharolyticum</name>
    <dbReference type="NCBI Taxonomy" id="43595"/>
    <lineage>
        <taxon>Bacteria</taxon>
        <taxon>Bacillati</taxon>
        <taxon>Bacillota</taxon>
        <taxon>Clostridia</taxon>
        <taxon>Halanaerobiales</taxon>
        <taxon>Halanaerobiaceae</taxon>
        <taxon>Halanaerobium</taxon>
    </lineage>
</organism>
<dbReference type="CDD" id="cd06261">
    <property type="entry name" value="TM_PBP2"/>
    <property type="match status" value="1"/>
</dbReference>
<protein>
    <submittedName>
        <fullName evidence="11">Carbohydrate ABC transporter membrane protein 2 (CUT1 family)</fullName>
    </submittedName>
</protein>
<keyword evidence="3 9" id="KW-0813">Transport</keyword>
<dbReference type="PROSITE" id="PS50928">
    <property type="entry name" value="ABC_TM1"/>
    <property type="match status" value="1"/>
</dbReference>
<dbReference type="GO" id="GO:0042956">
    <property type="term" value="P:maltodextrin transmembrane transport"/>
    <property type="evidence" value="ECO:0007669"/>
    <property type="project" value="TreeGrafter"/>
</dbReference>
<feature type="domain" description="ABC transmembrane type-1" evidence="10">
    <location>
        <begin position="73"/>
        <end position="276"/>
    </location>
</feature>
<dbReference type="InterPro" id="IPR000515">
    <property type="entry name" value="MetI-like"/>
</dbReference>
<reference evidence="11 12" key="1">
    <citation type="submission" date="2019-03" db="EMBL/GenBank/DDBJ databases">
        <title>Subsurface microbial communities from deep shales in Ohio and West Virginia, USA.</title>
        <authorList>
            <person name="Wrighton K."/>
        </authorList>
    </citation>
    <scope>NUCLEOTIDE SEQUENCE [LARGE SCALE GENOMIC DNA]</scope>
    <source>
        <strain evidence="11 12">MA284_T2</strain>
    </source>
</reference>
<evidence type="ECO:0000256" key="5">
    <source>
        <dbReference type="ARBA" id="ARBA00022597"/>
    </source>
</evidence>
<comment type="similarity">
    <text evidence="2">Belongs to the binding-protein-dependent transport system permease family. MalFG subfamily.</text>
</comment>
<keyword evidence="4" id="KW-1003">Cell membrane</keyword>
<dbReference type="PANTHER" id="PTHR32243">
    <property type="entry name" value="MALTOSE TRANSPORT SYSTEM PERMEASE-RELATED"/>
    <property type="match status" value="1"/>
</dbReference>
<evidence type="ECO:0000313" key="12">
    <source>
        <dbReference type="Proteomes" id="UP000295064"/>
    </source>
</evidence>
<dbReference type="SUPFAM" id="SSF161098">
    <property type="entry name" value="MetI-like"/>
    <property type="match status" value="1"/>
</dbReference>
<dbReference type="PANTHER" id="PTHR32243:SF50">
    <property type="entry name" value="MALTOSE_MALTODEXTRIN TRANSPORT SYSTEM PERMEASE PROTEIN MALG"/>
    <property type="match status" value="1"/>
</dbReference>
<gene>
    <name evidence="11" type="ORF">DFR79_1399</name>
</gene>
<name>A0A4R6LBT1_9FIRM</name>
<feature type="transmembrane region" description="Helical" evidence="9">
    <location>
        <begin position="110"/>
        <end position="132"/>
    </location>
</feature>